<protein>
    <submittedName>
        <fullName evidence="7">RNA polymerase sigma-70 factor</fullName>
    </submittedName>
</protein>
<dbReference type="InterPro" id="IPR014284">
    <property type="entry name" value="RNA_pol_sigma-70_dom"/>
</dbReference>
<dbReference type="SUPFAM" id="SSF88946">
    <property type="entry name" value="Sigma2 domain of RNA polymerase sigma factors"/>
    <property type="match status" value="1"/>
</dbReference>
<dbReference type="NCBIfam" id="TIGR02937">
    <property type="entry name" value="sigma70-ECF"/>
    <property type="match status" value="1"/>
</dbReference>
<dbReference type="Proteomes" id="UP001172083">
    <property type="component" value="Unassembled WGS sequence"/>
</dbReference>
<dbReference type="EMBL" id="JAUJEB010000001">
    <property type="protein sequence ID" value="MDN5211971.1"/>
    <property type="molecule type" value="Genomic_DNA"/>
</dbReference>
<evidence type="ECO:0000313" key="8">
    <source>
        <dbReference type="Proteomes" id="UP001172083"/>
    </source>
</evidence>
<dbReference type="InterPro" id="IPR036388">
    <property type="entry name" value="WH-like_DNA-bd_sf"/>
</dbReference>
<gene>
    <name evidence="7" type="ORF">QQ020_07905</name>
</gene>
<dbReference type="InterPro" id="IPR013324">
    <property type="entry name" value="RNA_pol_sigma_r3/r4-like"/>
</dbReference>
<evidence type="ECO:0000256" key="3">
    <source>
        <dbReference type="ARBA" id="ARBA00023082"/>
    </source>
</evidence>
<keyword evidence="4" id="KW-0804">Transcription</keyword>
<dbReference type="Pfam" id="PF08281">
    <property type="entry name" value="Sigma70_r4_2"/>
    <property type="match status" value="1"/>
</dbReference>
<dbReference type="InterPro" id="IPR007627">
    <property type="entry name" value="RNA_pol_sigma70_r2"/>
</dbReference>
<dbReference type="InterPro" id="IPR039425">
    <property type="entry name" value="RNA_pol_sigma-70-like"/>
</dbReference>
<keyword evidence="3" id="KW-0731">Sigma factor</keyword>
<organism evidence="7 8">
    <name type="scientific">Agaribacillus aureus</name>
    <dbReference type="NCBI Taxonomy" id="3051825"/>
    <lineage>
        <taxon>Bacteria</taxon>
        <taxon>Pseudomonadati</taxon>
        <taxon>Bacteroidota</taxon>
        <taxon>Cytophagia</taxon>
        <taxon>Cytophagales</taxon>
        <taxon>Splendidivirgaceae</taxon>
        <taxon>Agaribacillus</taxon>
    </lineage>
</organism>
<keyword evidence="2" id="KW-0805">Transcription regulation</keyword>
<evidence type="ECO:0000256" key="4">
    <source>
        <dbReference type="ARBA" id="ARBA00023163"/>
    </source>
</evidence>
<dbReference type="InterPro" id="IPR013325">
    <property type="entry name" value="RNA_pol_sigma_r2"/>
</dbReference>
<dbReference type="Gene3D" id="1.10.10.10">
    <property type="entry name" value="Winged helix-like DNA-binding domain superfamily/Winged helix DNA-binding domain"/>
    <property type="match status" value="1"/>
</dbReference>
<dbReference type="PANTHER" id="PTHR43133">
    <property type="entry name" value="RNA POLYMERASE ECF-TYPE SIGMA FACTO"/>
    <property type="match status" value="1"/>
</dbReference>
<dbReference type="Pfam" id="PF04542">
    <property type="entry name" value="Sigma70_r2"/>
    <property type="match status" value="1"/>
</dbReference>
<proteinExistence type="inferred from homology"/>
<accession>A0ABT8L6A8</accession>
<evidence type="ECO:0000259" key="6">
    <source>
        <dbReference type="Pfam" id="PF08281"/>
    </source>
</evidence>
<dbReference type="PANTHER" id="PTHR43133:SF46">
    <property type="entry name" value="RNA POLYMERASE SIGMA-70 FACTOR ECF SUBFAMILY"/>
    <property type="match status" value="1"/>
</dbReference>
<comment type="caution">
    <text evidence="7">The sequence shown here is derived from an EMBL/GenBank/DDBJ whole genome shotgun (WGS) entry which is preliminary data.</text>
</comment>
<dbReference type="Gene3D" id="1.10.1740.10">
    <property type="match status" value="1"/>
</dbReference>
<comment type="similarity">
    <text evidence="1">Belongs to the sigma-70 factor family. ECF subfamily.</text>
</comment>
<dbReference type="InterPro" id="IPR014327">
    <property type="entry name" value="RNA_pol_sigma70_bacteroid"/>
</dbReference>
<evidence type="ECO:0000259" key="5">
    <source>
        <dbReference type="Pfam" id="PF04542"/>
    </source>
</evidence>
<evidence type="ECO:0000313" key="7">
    <source>
        <dbReference type="EMBL" id="MDN5211971.1"/>
    </source>
</evidence>
<evidence type="ECO:0000256" key="2">
    <source>
        <dbReference type="ARBA" id="ARBA00023015"/>
    </source>
</evidence>
<dbReference type="RefSeq" id="WP_346757298.1">
    <property type="nucleotide sequence ID" value="NZ_JAUJEB010000001.1"/>
</dbReference>
<dbReference type="InterPro" id="IPR013249">
    <property type="entry name" value="RNA_pol_sigma70_r4_t2"/>
</dbReference>
<feature type="domain" description="RNA polymerase sigma-70 region 2" evidence="5">
    <location>
        <begin position="27"/>
        <end position="92"/>
    </location>
</feature>
<sequence length="194" mass="23263">MIDKLTDNIQLFRKFIEEDDLDAFERIYKMYEKQLGQYAFQFTKSRFISDEIIQDVFFKLWLHRKSLRKDGNIKAYLYRMVRNRSLNYIRDAVQHEDLAEVLKKDALRARDQADDLVISMDLDNLMDSILERLPERKRNIYQLSRQQGKSNGEIAKQLGITIKTVENHIWEALLIIKKHVERHLYLILALLTIF</sequence>
<keyword evidence="8" id="KW-1185">Reference proteome</keyword>
<feature type="domain" description="RNA polymerase sigma factor 70 region 4 type 2" evidence="6">
    <location>
        <begin position="126"/>
        <end position="169"/>
    </location>
</feature>
<dbReference type="NCBIfam" id="TIGR02985">
    <property type="entry name" value="Sig70_bacteroi1"/>
    <property type="match status" value="1"/>
</dbReference>
<evidence type="ECO:0000256" key="1">
    <source>
        <dbReference type="ARBA" id="ARBA00010641"/>
    </source>
</evidence>
<name>A0ABT8L6A8_9BACT</name>
<dbReference type="SUPFAM" id="SSF88659">
    <property type="entry name" value="Sigma3 and sigma4 domains of RNA polymerase sigma factors"/>
    <property type="match status" value="1"/>
</dbReference>
<reference evidence="7" key="1">
    <citation type="submission" date="2023-06" db="EMBL/GenBank/DDBJ databases">
        <title>Genomic of Agaribacillus aureum.</title>
        <authorList>
            <person name="Wang G."/>
        </authorList>
    </citation>
    <scope>NUCLEOTIDE SEQUENCE</scope>
    <source>
        <strain evidence="7">BMA12</strain>
    </source>
</reference>